<accession>A8BH51</accession>
<feature type="compositionally biased region" description="Polar residues" evidence="2">
    <location>
        <begin position="1125"/>
        <end position="1147"/>
    </location>
</feature>
<feature type="compositionally biased region" description="Low complexity" evidence="2">
    <location>
        <begin position="1289"/>
        <end position="1305"/>
    </location>
</feature>
<feature type="region of interest" description="Disordered" evidence="2">
    <location>
        <begin position="1"/>
        <end position="83"/>
    </location>
</feature>
<evidence type="ECO:0000256" key="1">
    <source>
        <dbReference type="SAM" id="Coils"/>
    </source>
</evidence>
<feature type="region of interest" description="Disordered" evidence="2">
    <location>
        <begin position="209"/>
        <end position="233"/>
    </location>
</feature>
<feature type="region of interest" description="Disordered" evidence="2">
    <location>
        <begin position="1201"/>
        <end position="1249"/>
    </location>
</feature>
<protein>
    <submittedName>
        <fullName evidence="3">Uncharacterized protein</fullName>
    </submittedName>
</protein>
<feature type="coiled-coil region" evidence="1">
    <location>
        <begin position="472"/>
        <end position="520"/>
    </location>
</feature>
<keyword evidence="4" id="KW-1185">Reference proteome</keyword>
<dbReference type="VEuPathDB" id="GiardiaDB:GL50803_16430"/>
<evidence type="ECO:0000256" key="2">
    <source>
        <dbReference type="SAM" id="MobiDB-lite"/>
    </source>
</evidence>
<dbReference type="OMA" id="CTKETIN"/>
<feature type="region of interest" description="Disordered" evidence="2">
    <location>
        <begin position="1109"/>
        <end position="1147"/>
    </location>
</feature>
<feature type="compositionally biased region" description="Low complexity" evidence="2">
    <location>
        <begin position="74"/>
        <end position="83"/>
    </location>
</feature>
<feature type="region of interest" description="Disordered" evidence="2">
    <location>
        <begin position="1586"/>
        <end position="1608"/>
    </location>
</feature>
<comment type="caution">
    <text evidence="3">The sequence shown here is derived from an EMBL/GenBank/DDBJ whole genome shotgun (WGS) entry which is preliminary data.</text>
</comment>
<feature type="compositionally biased region" description="Basic and acidic residues" evidence="2">
    <location>
        <begin position="858"/>
        <end position="868"/>
    </location>
</feature>
<organism evidence="3 4">
    <name type="scientific">Giardia intestinalis (strain ATCC 50803 / WB clone C6)</name>
    <name type="common">Giardia lamblia</name>
    <dbReference type="NCBI Taxonomy" id="184922"/>
    <lineage>
        <taxon>Eukaryota</taxon>
        <taxon>Metamonada</taxon>
        <taxon>Diplomonadida</taxon>
        <taxon>Hexamitidae</taxon>
        <taxon>Giardiinae</taxon>
        <taxon>Giardia</taxon>
    </lineage>
</organism>
<feature type="compositionally biased region" description="Polar residues" evidence="2">
    <location>
        <begin position="214"/>
        <end position="233"/>
    </location>
</feature>
<dbReference type="GeneID" id="5699941"/>
<name>A8BH51_GIAIC</name>
<proteinExistence type="predicted"/>
<evidence type="ECO:0000313" key="3">
    <source>
        <dbReference type="EMBL" id="KAE8301935.1"/>
    </source>
</evidence>
<sequence length="2612" mass="290266">MELAQKPPSKPPPKRPKSSQHKGMTLHPPLASLARLPNGELRVPSPLARYASMRPRASSVADYNSGSDRQEIGSSPERSSSTSPQYLVGLEVIRSSMFAAQKSFQSRVRAREWVPDGSQENVPREFLELTQQRKSSDATSTEALLDPLARDRVATLRATLEQLFFRLQTTDQLQTDPVFGPDTGADLELGECNMPIEDITKFTTEILQPEDSSHPGSNFDTVTSSNKSDPTIQPITHSTIPTSLALSKPTDTSHFLRSNAAQNSKPPDHDIISQDHDGEINDFLLGDACKIGNLLTPLPSVELDKQIVSFSDKQGLSEMDIFGLAFDTCLDYLSNYNRNGQIAEILQTLSRVKAYYVKRIKSTPTQLAAYQEAANILDSKLQVTVRDLKEATHENQDLRIRLTTLKGNYTEAVKRIDELVCQNTMQARDMTILTRRLNVAQDQVSQLSFTLDMIKSELLDERNKTKRLAATANRFKSNLERVGDRAAQAERKANYGELQILDLEKQKKTMMAEMAMLQEQLSTITGAFAKERGALVSENERLTMENNDFQTTLASGGMFFASGAEDGEANSEVLVRVANKIHKRTDMSPHAKLAATTILRLCAEDSRVACRRLGITNDGLSSIMWLVTAAKNSDNVATFLTHLHGQYSSYFVAKGIAVQTKDSYVMDAKAKRKKKAADAVMDTVRNLRLAAPNEEPSGSAENRIYTSFDNEFTDASAPSTSLLLRKSHNVLLNMHRQLQIYRDKYEHLPMDSDKDFNELQTLLAEYYQGKEYNERSSVTTYDVYQRPSCGDCPSAPCDSDFDHLNQFGSPKGDDALLDNGSGEFLTRSLDKEFASTQLEKRTHHSSTIPSMHPSKTVPARDDQTGARTTAPEKDFLQQGETLPPNLSMESVDFGGQYASSQLIDESTEFFVDAESHEEHLQINSVDIFEETVKAANAKITSIASLATTQEQKDKVILLLQNLLYKSKYNSSILQVFDEYANRLIRDNNQVKELLLQQRNGNDLDASTDKANSPEAVAANETTNGILKLSQVLDNLFDERSPVSDELVQKDNQQASIEVLLDANLSMCTKETINWVVDQIRSKAERARRKKAIKHQTTPRLTATNKRLSNPRALGVSPGRKPLPSACTSARQTQRMGSQGTQLDKDVNGTNHSCEYEQLCEEQNLLTVNGKVNPMDNGEKYLYYKDASGNLCAVKHSIVRSGDGYTLHESRPSSTDRSAHSEGISFQLSPSTQRRLSAKDCPTRGTSSPAIGSIVDLNTIALGSTPPVPDLPSMAPAMLLQSKRVGSPAKSTDSRQSSSRLKSGSPSKRHFYGLSTQDILARVSENIRGKSWSATRPLSSPLNPGYPMQQTNKSEPRLIVQTSDGAISFVDTSSVKKGTSELMSIIEKDNRVLTNDIYYVEGNPTSVVLATFNPDDIPKSLSAAIDRQETILIENNQDTVGKAQIPLTIFFINDSINPLLPPPECIENASAMFLAHPLPQELAGAVKMAIGTATIATQTTPMVLDEIISTGDLLVNDAFSVIEKLFTAMHADPLQMEQTPVQTPADVTRIDSIPIDNDNAIDLTMSRFTNIPLFPDIYMTEQLIPQNDSQANNGGGKVPKDIKQTDDPVTRTSPLLSLLQRSLPTSLPLVTRGLLGPSGITKYSDDNSPDHLPLVQQRNLHNKEQSLLDLKAASERPKTAINTSSPITSYLKSMAKSQFNPDSDVKDTADIATDMESPSAIQQLSPLDGCNLSGSIAQPLDTSLRCTREDMALSMANDDLVDNNSRTYKETVLELLSVSQRHKSLPSQRLRQSIDANKFASETIRQKNNIAEGSLLIESLTPEEARGGRLLLFAQQQSKFNLGPGKESPALTSTTERTALQNRRLENKILNHHIQGQFQPQLSSTTFIKTKQDNTYPQGLALTYSEYLHARGRDSRPSYTVTASHSGHPYLRLHPRHGQNVLFTQCNPLEPPEGPLLQFVGGTFEALVTKFGSFKRHRCTLPHELLELAHSHSDDSQVIYPCILSSNVDLVDDFSSNSSKGEEQSPQNRQATRQKMQKTFEYLVETIKHLPSRTITEEDITKPNDSLTDGFRITAKQFSKTKLLIPRPGDTVLYLRHSALHVRKNESRSIFPTILQLLQELSPHRCELFTIETGSAVDIMHKTYIRIPIANAYLKSSIWTLKLIRAIYSSRINMEESYVTIKEPVEHVLTVSLKDEGRGDHEVELDPVPDGVGGADITKADSTKGTDSRSRSFSFNVVHGGLSRQEAESLPHFLLYYAKNKYGVTAIVTSLLWSLIVSVCYHQYENNEIYLFARFLFGDLDFDFYLTYLDIQRALGGLHRDAVDLVEVPELLQAILPNWSSKRRYSLCESIYSCKLVQRSKQAYTIDIVHLSQMILVAYGGYRRSLFESMTLVWSKISTENFLTEGKFREFCDTCVTLLNFNSVTEVFYAFSVEYKDDTSVIAQLEIGDQPAVESCALADAVHDLSCRRMYYANFIDFYLSYCLGRYAIISSLTLDEVMRGTPAKRNIQLASKVYERLVALSQDIATKKLSSADIEEPKAQKQELVKAIRKVFNHLNLASCDISAYDSQRAIDNMRQGINLLTDCCMDAKSEAASIVLGGGVAALSAFIVRNH</sequence>
<feature type="compositionally biased region" description="Polar residues" evidence="2">
    <location>
        <begin position="1223"/>
        <end position="1234"/>
    </location>
</feature>
<dbReference type="KEGG" id="gla:GL50803_0016430"/>
<dbReference type="SUPFAM" id="SSF57997">
    <property type="entry name" value="Tropomyosin"/>
    <property type="match status" value="1"/>
</dbReference>
<dbReference type="HOGENOM" id="CLU_227829_0_0_1"/>
<dbReference type="RefSeq" id="XP_001707046.1">
    <property type="nucleotide sequence ID" value="XM_001706994.1"/>
</dbReference>
<dbReference type="Proteomes" id="UP000001548">
    <property type="component" value="Unassembled WGS sequence"/>
</dbReference>
<feature type="compositionally biased region" description="Basic and acidic residues" evidence="2">
    <location>
        <begin position="1597"/>
        <end position="1608"/>
    </location>
</feature>
<feature type="region of interest" description="Disordered" evidence="2">
    <location>
        <begin position="838"/>
        <end position="868"/>
    </location>
</feature>
<gene>
    <name evidence="3" type="ORF">GL50803_0016430</name>
</gene>
<feature type="coiled-coil region" evidence="1">
    <location>
        <begin position="381"/>
        <end position="408"/>
    </location>
</feature>
<feature type="region of interest" description="Disordered" evidence="2">
    <location>
        <begin position="1282"/>
        <end position="1309"/>
    </location>
</feature>
<reference evidence="3 4" key="1">
    <citation type="journal article" date="2007" name="Science">
        <title>Genomic minimalism in the early diverging intestinal parasite Giardia lamblia.</title>
        <authorList>
            <person name="Morrison H.G."/>
            <person name="McArthur A.G."/>
            <person name="Gillin F.D."/>
            <person name="Aley S.B."/>
            <person name="Adam R.D."/>
            <person name="Olsen G.J."/>
            <person name="Best A.A."/>
            <person name="Cande W.Z."/>
            <person name="Chen F."/>
            <person name="Cipriano M.J."/>
            <person name="Davids B.J."/>
            <person name="Dawson S.C."/>
            <person name="Elmendorf H.G."/>
            <person name="Hehl A.B."/>
            <person name="Holder M.E."/>
            <person name="Huse S.M."/>
            <person name="Kim U.U."/>
            <person name="Lasek-Nesselquist E."/>
            <person name="Manning G."/>
            <person name="Nigam A."/>
            <person name="Nixon J.E."/>
            <person name="Palm D."/>
            <person name="Passamaneck N.E."/>
            <person name="Prabhu A."/>
            <person name="Reich C.I."/>
            <person name="Reiner D.S."/>
            <person name="Samuelson J."/>
            <person name="Svard S.G."/>
            <person name="Sogin M.L."/>
        </authorList>
    </citation>
    <scope>NUCLEOTIDE SEQUENCE [LARGE SCALE GENOMIC DNA]</scope>
    <source>
        <strain evidence="3 4">WB C6</strain>
    </source>
</reference>
<feature type="region of interest" description="Disordered" evidence="2">
    <location>
        <begin position="2013"/>
        <end position="2033"/>
    </location>
</feature>
<dbReference type="EMBL" id="AACB03000004">
    <property type="protein sequence ID" value="KAE8301935.1"/>
    <property type="molecule type" value="Genomic_DNA"/>
</dbReference>
<evidence type="ECO:0000313" key="4">
    <source>
        <dbReference type="Proteomes" id="UP000001548"/>
    </source>
</evidence>
<keyword evidence="1" id="KW-0175">Coiled coil</keyword>